<sequence>MQAYPRWRNILQAAPFIEERFRPDNLSSPACHELFDPVFDRALMIKTSPDGQVIPVAIKNAGEDGPHGQDNSLCDTELVGPGILDDPLFNLTAPLKAKYDGRTSIIKDLSIAFSRQDSESGCFVCSVYDQWLFTDRPGSEKLTIRDLVNLLVKLAMTDDDLGPSKAIAVMLHMTASPEYDYAYFGGWVTGEFGPGKNPLLVSTNTSLLSKPSFKLHWAAKLGNTVVLKQLIRTGAPLDRRWDMYEVPVTDHAQSMPLHVAAMWGHIGSLAALLDARADIDARNGFSRTPLHLAARFDHLEIAKLLVERGANKEARRDTYETPLHFAAEEDRYEVAKYLIDAGANIDAEGMRGTPLDHANYLGRTEIVGLLESYGAKPSTRRDIRHWY</sequence>
<dbReference type="VEuPathDB" id="FungiDB:DFL_008185"/>
<feature type="repeat" description="ANK" evidence="3">
    <location>
        <begin position="252"/>
        <end position="284"/>
    </location>
</feature>
<dbReference type="Proteomes" id="UP000283090">
    <property type="component" value="Unassembled WGS sequence"/>
</dbReference>
<feature type="repeat" description="ANK" evidence="3">
    <location>
        <begin position="318"/>
        <end position="350"/>
    </location>
</feature>
<dbReference type="STRING" id="97331.A0A436ZN14"/>
<gene>
    <name evidence="4" type="ORF">DFL_008185</name>
</gene>
<dbReference type="PROSITE" id="PS50297">
    <property type="entry name" value="ANK_REP_REGION"/>
    <property type="match status" value="3"/>
</dbReference>
<evidence type="ECO:0000256" key="3">
    <source>
        <dbReference type="PROSITE-ProRule" id="PRU00023"/>
    </source>
</evidence>
<dbReference type="InterPro" id="IPR036770">
    <property type="entry name" value="Ankyrin_rpt-contain_sf"/>
</dbReference>
<organism evidence="4 5">
    <name type="scientific">Arthrobotrys flagrans</name>
    <name type="common">Nematode-trapping fungus</name>
    <name type="synonym">Trichothecium flagrans</name>
    <dbReference type="NCBI Taxonomy" id="97331"/>
    <lineage>
        <taxon>Eukaryota</taxon>
        <taxon>Fungi</taxon>
        <taxon>Dikarya</taxon>
        <taxon>Ascomycota</taxon>
        <taxon>Pezizomycotina</taxon>
        <taxon>Orbiliomycetes</taxon>
        <taxon>Orbiliales</taxon>
        <taxon>Orbiliaceae</taxon>
        <taxon>Arthrobotrys</taxon>
    </lineage>
</organism>
<dbReference type="Gene3D" id="1.25.40.20">
    <property type="entry name" value="Ankyrin repeat-containing domain"/>
    <property type="match status" value="2"/>
</dbReference>
<comment type="caution">
    <text evidence="4">The sequence shown here is derived from an EMBL/GenBank/DDBJ whole genome shotgun (WGS) entry which is preliminary data.</text>
</comment>
<dbReference type="PANTHER" id="PTHR24171:SF9">
    <property type="entry name" value="ANKYRIN REPEAT DOMAIN-CONTAINING PROTEIN 39"/>
    <property type="match status" value="1"/>
</dbReference>
<evidence type="ECO:0000256" key="2">
    <source>
        <dbReference type="ARBA" id="ARBA00023043"/>
    </source>
</evidence>
<evidence type="ECO:0000313" key="5">
    <source>
        <dbReference type="Proteomes" id="UP000283090"/>
    </source>
</evidence>
<reference evidence="4 5" key="1">
    <citation type="submission" date="2019-01" db="EMBL/GenBank/DDBJ databases">
        <title>Intercellular communication is required for trap formation in the nematode-trapping fungus Duddingtonia flagrans.</title>
        <authorList>
            <person name="Youssar L."/>
            <person name="Wernet V."/>
            <person name="Hensel N."/>
            <person name="Hildebrandt H.-G."/>
            <person name="Fischer R."/>
        </authorList>
    </citation>
    <scope>NUCLEOTIDE SEQUENCE [LARGE SCALE GENOMIC DNA]</scope>
    <source>
        <strain evidence="4 5">CBS H-5679</strain>
    </source>
</reference>
<dbReference type="SMART" id="SM00248">
    <property type="entry name" value="ANK"/>
    <property type="match status" value="5"/>
</dbReference>
<proteinExistence type="predicted"/>
<evidence type="ECO:0000313" key="4">
    <source>
        <dbReference type="EMBL" id="RVD80284.1"/>
    </source>
</evidence>
<dbReference type="AlphaFoldDB" id="A0A436ZN14"/>
<keyword evidence="2 3" id="KW-0040">ANK repeat</keyword>
<keyword evidence="1" id="KW-0677">Repeat</keyword>
<evidence type="ECO:0000256" key="1">
    <source>
        <dbReference type="ARBA" id="ARBA00022737"/>
    </source>
</evidence>
<dbReference type="EMBL" id="SAEB01000012">
    <property type="protein sequence ID" value="RVD80284.1"/>
    <property type="molecule type" value="Genomic_DNA"/>
</dbReference>
<dbReference type="GeneID" id="93590496"/>
<dbReference type="InterPro" id="IPR002110">
    <property type="entry name" value="Ankyrin_rpt"/>
</dbReference>
<dbReference type="Pfam" id="PF12796">
    <property type="entry name" value="Ank_2"/>
    <property type="match status" value="2"/>
</dbReference>
<name>A0A436ZN14_ARTFL</name>
<dbReference type="PROSITE" id="PS50088">
    <property type="entry name" value="ANK_REPEAT"/>
    <property type="match status" value="3"/>
</dbReference>
<protein>
    <submittedName>
        <fullName evidence="4">Uncharacterized protein</fullName>
    </submittedName>
</protein>
<feature type="repeat" description="ANK" evidence="3">
    <location>
        <begin position="285"/>
        <end position="317"/>
    </location>
</feature>
<dbReference type="RefSeq" id="XP_067485828.1">
    <property type="nucleotide sequence ID" value="XM_067637883.1"/>
</dbReference>
<dbReference type="PRINTS" id="PR01415">
    <property type="entry name" value="ANKYRIN"/>
</dbReference>
<dbReference type="SUPFAM" id="SSF48403">
    <property type="entry name" value="Ankyrin repeat"/>
    <property type="match status" value="1"/>
</dbReference>
<accession>A0A436ZN14</accession>
<dbReference type="OrthoDB" id="539213at2759"/>
<keyword evidence="5" id="KW-1185">Reference proteome</keyword>
<dbReference type="PANTHER" id="PTHR24171">
    <property type="entry name" value="ANKYRIN REPEAT DOMAIN-CONTAINING PROTEIN 39-RELATED"/>
    <property type="match status" value="1"/>
</dbReference>